<dbReference type="Proteomes" id="UP000230069">
    <property type="component" value="Unassembled WGS sequence"/>
</dbReference>
<dbReference type="EMBL" id="KZ305018">
    <property type="protein sequence ID" value="PIA65379.1"/>
    <property type="molecule type" value="Genomic_DNA"/>
</dbReference>
<proteinExistence type="predicted"/>
<organism evidence="1 2">
    <name type="scientific">Aquilegia coerulea</name>
    <name type="common">Rocky mountain columbine</name>
    <dbReference type="NCBI Taxonomy" id="218851"/>
    <lineage>
        <taxon>Eukaryota</taxon>
        <taxon>Viridiplantae</taxon>
        <taxon>Streptophyta</taxon>
        <taxon>Embryophyta</taxon>
        <taxon>Tracheophyta</taxon>
        <taxon>Spermatophyta</taxon>
        <taxon>Magnoliopsida</taxon>
        <taxon>Ranunculales</taxon>
        <taxon>Ranunculaceae</taxon>
        <taxon>Thalictroideae</taxon>
        <taxon>Aquilegia</taxon>
    </lineage>
</organism>
<accession>A0A2G5FBI4</accession>
<name>A0A2G5FBI4_AQUCA</name>
<reference evidence="1 2" key="1">
    <citation type="submission" date="2017-09" db="EMBL/GenBank/DDBJ databases">
        <title>WGS assembly of Aquilegia coerulea Goldsmith.</title>
        <authorList>
            <person name="Hodges S."/>
            <person name="Kramer E."/>
            <person name="Nordborg M."/>
            <person name="Tomkins J."/>
            <person name="Borevitz J."/>
            <person name="Derieg N."/>
            <person name="Yan J."/>
            <person name="Mihaltcheva S."/>
            <person name="Hayes R.D."/>
            <person name="Rokhsar D."/>
        </authorList>
    </citation>
    <scope>NUCLEOTIDE SEQUENCE [LARGE SCALE GENOMIC DNA]</scope>
    <source>
        <strain evidence="2">cv. Goldsmith</strain>
    </source>
</reference>
<dbReference type="InParanoid" id="A0A2G5FBI4"/>
<protein>
    <submittedName>
        <fullName evidence="1">Uncharacterized protein</fullName>
    </submittedName>
</protein>
<dbReference type="AlphaFoldDB" id="A0A2G5FBI4"/>
<gene>
    <name evidence="1" type="ORF">AQUCO_00100687v1</name>
</gene>
<evidence type="ECO:0000313" key="1">
    <source>
        <dbReference type="EMBL" id="PIA65379.1"/>
    </source>
</evidence>
<keyword evidence="2" id="KW-1185">Reference proteome</keyword>
<sequence length="145" mass="16343">MVNDAYKGEMFNMCVSLQLTVDDFLAYGNGNKTGSKTGVGANNVTKSFKMRQLHFDDGSDDDLENEGTFCFSQRSLLFELDYSKIPLSKELQTSIDNSDESFQLASGSNMSKWLKYLMPSCSGRIAITNLRIITMFPNIRYIMLL</sequence>
<evidence type="ECO:0000313" key="2">
    <source>
        <dbReference type="Proteomes" id="UP000230069"/>
    </source>
</evidence>